<dbReference type="AlphaFoldDB" id="A0A7C3ZXK9"/>
<proteinExistence type="predicted"/>
<reference evidence="1" key="1">
    <citation type="journal article" date="2020" name="mSystems">
        <title>Genome- and Community-Level Interaction Insights into Carbon Utilization and Element Cycling Functions of Hydrothermarchaeota in Hydrothermal Sediment.</title>
        <authorList>
            <person name="Zhou Z."/>
            <person name="Liu Y."/>
            <person name="Xu W."/>
            <person name="Pan J."/>
            <person name="Luo Z.H."/>
            <person name="Li M."/>
        </authorList>
    </citation>
    <scope>NUCLEOTIDE SEQUENCE [LARGE SCALE GENOMIC DNA]</scope>
    <source>
        <strain evidence="1">SpSt-374</strain>
    </source>
</reference>
<gene>
    <name evidence="1" type="ORF">ENR15_23950</name>
</gene>
<name>A0A7C3ZXK9_9CYAN</name>
<comment type="caution">
    <text evidence="1">The sequence shown here is derived from an EMBL/GenBank/DDBJ whole genome shotgun (WGS) entry which is preliminary data.</text>
</comment>
<dbReference type="EMBL" id="DSPX01000250">
    <property type="protein sequence ID" value="HGG03606.1"/>
    <property type="molecule type" value="Genomic_DNA"/>
</dbReference>
<accession>A0A7C3ZXK9</accession>
<sequence>MLQLPDFSESNHPIVKSLFHYTDSELVTLFQRHPDEGKYFTALFCRYHAIVYSLIQHQVKSPVQGDYLFALTWRHIFHELRGLDLFLGGGNFTFQTWLINTTALCLKEAQLPPVEAINYSLAAAPPPLMCYVQEALDMMPAKQRLVMVMAETFHWSETRIAGSLQAEQETISPTEVTALLQEGYRSLESLLPEDICAIYLENSPADRVPLSAGAN</sequence>
<protein>
    <submittedName>
        <fullName evidence="1">Sigma-70 family RNA polymerase sigma factor</fullName>
    </submittedName>
</protein>
<evidence type="ECO:0000313" key="1">
    <source>
        <dbReference type="EMBL" id="HGG03606.1"/>
    </source>
</evidence>
<organism evidence="1">
    <name type="scientific">Planktothricoides sp. SpSt-374</name>
    <dbReference type="NCBI Taxonomy" id="2282167"/>
    <lineage>
        <taxon>Bacteria</taxon>
        <taxon>Bacillati</taxon>
        <taxon>Cyanobacteriota</taxon>
        <taxon>Cyanophyceae</taxon>
        <taxon>Oscillatoriophycideae</taxon>
        <taxon>Oscillatoriales</taxon>
        <taxon>Oscillatoriaceae</taxon>
        <taxon>Planktothricoides</taxon>
    </lineage>
</organism>